<protein>
    <submittedName>
        <fullName evidence="1">Uncharacterized protein</fullName>
    </submittedName>
</protein>
<evidence type="ECO:0000313" key="2">
    <source>
        <dbReference type="Proteomes" id="UP000245051"/>
    </source>
</evidence>
<name>A0ABM6V9G5_9ACTN</name>
<keyword evidence="2" id="KW-1185">Reference proteome</keyword>
<accession>A0ABM6V9G5</accession>
<dbReference type="Proteomes" id="UP000245051">
    <property type="component" value="Chromosome"/>
</dbReference>
<dbReference type="InterPro" id="IPR026487">
    <property type="entry name" value="CHP04141"/>
</dbReference>
<dbReference type="NCBIfam" id="TIGR04141">
    <property type="entry name" value="TIGR04141 family sporadically distributed protein"/>
    <property type="match status" value="1"/>
</dbReference>
<dbReference type="Pfam" id="PF19614">
    <property type="entry name" value="DUF6119"/>
    <property type="match status" value="1"/>
</dbReference>
<reference evidence="1 2" key="1">
    <citation type="submission" date="2018-05" db="EMBL/GenBank/DDBJ databases">
        <title>Complete genome sequence of the Type Strain of Streptomyces spongiicola HNM0071, the producer of staurosporine.</title>
        <authorList>
            <person name="Zhou S."/>
            <person name="Huang X."/>
        </authorList>
    </citation>
    <scope>NUCLEOTIDE SEQUENCE [LARGE SCALE GENOMIC DNA]</scope>
    <source>
        <strain evidence="1 2">HNM0071</strain>
    </source>
</reference>
<evidence type="ECO:0000313" key="1">
    <source>
        <dbReference type="EMBL" id="AWK10744.1"/>
    </source>
</evidence>
<proteinExistence type="predicted"/>
<dbReference type="EMBL" id="CP029254">
    <property type="protein sequence ID" value="AWK10744.1"/>
    <property type="molecule type" value="Genomic_DNA"/>
</dbReference>
<sequence length="198" mass="21311">MREISAAVTWAAVSGMAWRHLSSTGTAHSLPHTSNDNSRLTTLSRVHLLDVVSTALRLVTSGVRMPLRPSVDQSPATAAKTRRSTVYLLRDTSTSPTDLRAALNPGYEHDHSFVFEDVTVEGTPALLCHGVIGHRRSPDWTSAVHTLTGRKPPVENRTSACALLLPVADGVFALTFGMGHLLLDQSRIAPGFVFCGCC</sequence>
<gene>
    <name evidence="1" type="ORF">DDQ41_19635</name>
</gene>
<organism evidence="1 2">
    <name type="scientific">Streptomyces spongiicola</name>
    <dbReference type="NCBI Taxonomy" id="1690221"/>
    <lineage>
        <taxon>Bacteria</taxon>
        <taxon>Bacillati</taxon>
        <taxon>Actinomycetota</taxon>
        <taxon>Actinomycetes</taxon>
        <taxon>Kitasatosporales</taxon>
        <taxon>Streptomycetaceae</taxon>
        <taxon>Streptomyces</taxon>
    </lineage>
</organism>